<keyword evidence="2" id="KW-0677">Repeat</keyword>
<dbReference type="PROSITE" id="PS50293">
    <property type="entry name" value="TPR_REGION"/>
    <property type="match status" value="1"/>
</dbReference>
<dbReference type="InterPro" id="IPR019734">
    <property type="entry name" value="TPR_rpt"/>
</dbReference>
<feature type="repeat" description="TPR" evidence="4">
    <location>
        <begin position="1449"/>
        <end position="1482"/>
    </location>
</feature>
<evidence type="ECO:0000313" key="14">
    <source>
        <dbReference type="EnsemblMetazoa" id="ACUA003275-PA"/>
    </source>
</evidence>
<keyword evidence="5" id="KW-0472">Membrane</keyword>
<feature type="domain" description="Aminopeptidase N-like N-terminal" evidence="8">
    <location>
        <begin position="313"/>
        <end position="433"/>
    </location>
</feature>
<evidence type="ECO:0000256" key="3">
    <source>
        <dbReference type="ARBA" id="ARBA00022803"/>
    </source>
</evidence>
<dbReference type="Pfam" id="PF17900">
    <property type="entry name" value="Peptidase_M1_N"/>
    <property type="match status" value="1"/>
</dbReference>
<feature type="domain" description="Tetratricopeptide repeat protein 21A/21B C-terminal ARM" evidence="11">
    <location>
        <begin position="2251"/>
        <end position="2461"/>
    </location>
</feature>
<dbReference type="InterPro" id="IPR056832">
    <property type="entry name" value="ARM_TT21_2nd"/>
</dbReference>
<reference evidence="15" key="1">
    <citation type="submission" date="2013-09" db="EMBL/GenBank/DDBJ databases">
        <title>The Genome Sequence of Anopheles culicifacies species A.</title>
        <authorList>
            <consortium name="The Broad Institute Genomics Platform"/>
            <person name="Neafsey D.E."/>
            <person name="Besansky N."/>
            <person name="Howell P."/>
            <person name="Walton C."/>
            <person name="Young S.K."/>
            <person name="Zeng Q."/>
            <person name="Gargeya S."/>
            <person name="Fitzgerald M."/>
            <person name="Haas B."/>
            <person name="Abouelleil A."/>
            <person name="Allen A.W."/>
            <person name="Alvarado L."/>
            <person name="Arachchi H.M."/>
            <person name="Berlin A.M."/>
            <person name="Chapman S.B."/>
            <person name="Gainer-Dewar J."/>
            <person name="Goldberg J."/>
            <person name="Griggs A."/>
            <person name="Gujja S."/>
            <person name="Hansen M."/>
            <person name="Howarth C."/>
            <person name="Imamovic A."/>
            <person name="Ireland A."/>
            <person name="Larimer J."/>
            <person name="McCowan C."/>
            <person name="Murphy C."/>
            <person name="Pearson M."/>
            <person name="Poon T.W."/>
            <person name="Priest M."/>
            <person name="Roberts A."/>
            <person name="Saif S."/>
            <person name="Shea T."/>
            <person name="Sisk P."/>
            <person name="Sykes S."/>
            <person name="Wortman J."/>
            <person name="Nusbaum C."/>
            <person name="Birren B."/>
        </authorList>
    </citation>
    <scope>NUCLEOTIDE SEQUENCE [LARGE SCALE GENOMIC DNA]</scope>
    <source>
        <strain evidence="15">A-37</strain>
    </source>
</reference>
<evidence type="ECO:0000259" key="12">
    <source>
        <dbReference type="Pfam" id="PF25064"/>
    </source>
</evidence>
<comment type="similarity">
    <text evidence="1">Belongs to the TTC21 family.</text>
</comment>
<dbReference type="InterPro" id="IPR011990">
    <property type="entry name" value="TPR-like_helical_dom_sf"/>
</dbReference>
<dbReference type="InterPro" id="IPR056833">
    <property type="entry name" value="ARM_TT21_N"/>
</dbReference>
<dbReference type="Pfam" id="PF25064">
    <property type="entry name" value="ARM_TT21_5th"/>
    <property type="match status" value="1"/>
</dbReference>
<dbReference type="InterPro" id="IPR027268">
    <property type="entry name" value="Peptidase_M4/M1_CTD_sf"/>
</dbReference>
<dbReference type="GO" id="GO:0030991">
    <property type="term" value="C:intraciliary transport particle A"/>
    <property type="evidence" value="ECO:0007669"/>
    <property type="project" value="TreeGrafter"/>
</dbReference>
<dbReference type="PANTHER" id="PTHR14699">
    <property type="entry name" value="STI2 PROTEIN-RELATED"/>
    <property type="match status" value="1"/>
</dbReference>
<proteinExistence type="inferred from homology"/>
<protein>
    <submittedName>
        <fullName evidence="14">Uncharacterized protein</fullName>
    </submittedName>
</protein>
<accession>A0A182LVY1</accession>
<dbReference type="FunFam" id="1.25.40.10:FF:000219">
    <property type="entry name" value="Tetratricopeptide repeat domain 21B"/>
    <property type="match status" value="1"/>
</dbReference>
<evidence type="ECO:0000259" key="13">
    <source>
        <dbReference type="Pfam" id="PF25068"/>
    </source>
</evidence>
<evidence type="ECO:0000256" key="4">
    <source>
        <dbReference type="PROSITE-ProRule" id="PRU00339"/>
    </source>
</evidence>
<feature type="domain" description="Tetratricopeptide repeat protein 21A/21B N-terminal ARM repeat" evidence="10">
    <location>
        <begin position="1135"/>
        <end position="1356"/>
    </location>
</feature>
<dbReference type="InterPro" id="IPR040364">
    <property type="entry name" value="TTC21A/TTC21B"/>
</dbReference>
<dbReference type="Pfam" id="PF25058">
    <property type="entry name" value="ARM_TT21"/>
    <property type="match status" value="1"/>
</dbReference>
<dbReference type="Pfam" id="PF25062">
    <property type="entry name" value="ARM_TT21_N"/>
    <property type="match status" value="1"/>
</dbReference>
<dbReference type="FunFam" id="1.25.40.10:FF:001551">
    <property type="entry name" value="TPR Domain containing protein"/>
    <property type="match status" value="1"/>
</dbReference>
<dbReference type="InterPro" id="IPR042097">
    <property type="entry name" value="Aminopeptidase_N-like_N_sf"/>
</dbReference>
<keyword evidence="5" id="KW-0812">Transmembrane</keyword>
<feature type="domain" description="Tetratricopeptide repeat protein 21A/21B fifth ARM repeats" evidence="12">
    <location>
        <begin position="2103"/>
        <end position="2219"/>
    </location>
</feature>
<feature type="repeat" description="TPR" evidence="4">
    <location>
        <begin position="2416"/>
        <end position="2449"/>
    </location>
</feature>
<dbReference type="EnsemblMetazoa" id="ACUA003275-RA">
    <property type="protein sequence ID" value="ACUA003275-PA"/>
    <property type="gene ID" value="ACUA003275"/>
</dbReference>
<dbReference type="InterPro" id="IPR056835">
    <property type="entry name" value="ARM_TT21_5th"/>
</dbReference>
<evidence type="ECO:0000256" key="5">
    <source>
        <dbReference type="SAM" id="Phobius"/>
    </source>
</evidence>
<evidence type="ECO:0000259" key="11">
    <source>
        <dbReference type="Pfam" id="PF25063"/>
    </source>
</evidence>
<evidence type="ECO:0000259" key="6">
    <source>
        <dbReference type="Pfam" id="PF01433"/>
    </source>
</evidence>
<dbReference type="SUPFAM" id="SSF63737">
    <property type="entry name" value="Leukotriene A4 hydrolase N-terminal domain"/>
    <property type="match status" value="1"/>
</dbReference>
<feature type="domain" description="Tetratricopeptide repeat protein 21A/21B second ARM" evidence="9">
    <location>
        <begin position="1394"/>
        <end position="1671"/>
    </location>
</feature>
<dbReference type="GO" id="GO:0005929">
    <property type="term" value="C:cilium"/>
    <property type="evidence" value="ECO:0007669"/>
    <property type="project" value="GOC"/>
</dbReference>
<keyword evidence="15" id="KW-1185">Reference proteome</keyword>
<feature type="repeat" description="TPR" evidence="4">
    <location>
        <begin position="1903"/>
        <end position="1935"/>
    </location>
</feature>
<feature type="transmembrane region" description="Helical" evidence="5">
    <location>
        <begin position="66"/>
        <end position="89"/>
    </location>
</feature>
<dbReference type="VEuPathDB" id="VectorBase:ACUA003275"/>
<keyword evidence="3 4" id="KW-0802">TPR repeat</keyword>
<evidence type="ECO:0000256" key="2">
    <source>
        <dbReference type="ARBA" id="ARBA00022737"/>
    </source>
</evidence>
<dbReference type="Pfam" id="PF11838">
    <property type="entry name" value="ERAP1_C"/>
    <property type="match status" value="1"/>
</dbReference>
<dbReference type="Pfam" id="PF25060">
    <property type="entry name" value="ARM_TT21_2nd"/>
    <property type="match status" value="1"/>
</dbReference>
<evidence type="ECO:0000259" key="8">
    <source>
        <dbReference type="Pfam" id="PF17900"/>
    </source>
</evidence>
<dbReference type="Gene3D" id="2.60.40.1730">
    <property type="entry name" value="tricorn interacting facor f3 domain"/>
    <property type="match status" value="2"/>
</dbReference>
<dbReference type="InterPro" id="IPR024571">
    <property type="entry name" value="ERAP1-like_C_dom"/>
</dbReference>
<dbReference type="InterPro" id="IPR056836">
    <property type="entry name" value="ARM_TT21_4th"/>
</dbReference>
<dbReference type="Gene3D" id="1.10.390.10">
    <property type="entry name" value="Neutral Protease Domain 2"/>
    <property type="match status" value="1"/>
</dbReference>
<dbReference type="STRING" id="139723.A0A182LVY1"/>
<dbReference type="InterPro" id="IPR045357">
    <property type="entry name" value="Aminopeptidase_N-like_N"/>
</dbReference>
<evidence type="ECO:0000256" key="1">
    <source>
        <dbReference type="ARBA" id="ARBA00010935"/>
    </source>
</evidence>
<dbReference type="GO" id="GO:0008237">
    <property type="term" value="F:metallopeptidase activity"/>
    <property type="evidence" value="ECO:0007669"/>
    <property type="project" value="InterPro"/>
</dbReference>
<dbReference type="SUPFAM" id="SSF48452">
    <property type="entry name" value="TPR-like"/>
    <property type="match status" value="5"/>
</dbReference>
<dbReference type="Gene3D" id="2.60.40.1910">
    <property type="match status" value="1"/>
</dbReference>
<dbReference type="Gene3D" id="1.25.40.10">
    <property type="entry name" value="Tetratricopeptide repeat domain"/>
    <property type="match status" value="6"/>
</dbReference>
<organism evidence="14 15">
    <name type="scientific">Anopheles culicifacies</name>
    <dbReference type="NCBI Taxonomy" id="139723"/>
    <lineage>
        <taxon>Eukaryota</taxon>
        <taxon>Metazoa</taxon>
        <taxon>Ecdysozoa</taxon>
        <taxon>Arthropoda</taxon>
        <taxon>Hexapoda</taxon>
        <taxon>Insecta</taxon>
        <taxon>Pterygota</taxon>
        <taxon>Neoptera</taxon>
        <taxon>Endopterygota</taxon>
        <taxon>Diptera</taxon>
        <taxon>Nematocera</taxon>
        <taxon>Culicoidea</taxon>
        <taxon>Culicidae</taxon>
        <taxon>Anophelinae</taxon>
        <taxon>Anopheles</taxon>
        <taxon>culicifacies species complex</taxon>
    </lineage>
</organism>
<evidence type="ECO:0000259" key="9">
    <source>
        <dbReference type="Pfam" id="PF25060"/>
    </source>
</evidence>
<evidence type="ECO:0000259" key="7">
    <source>
        <dbReference type="Pfam" id="PF11838"/>
    </source>
</evidence>
<dbReference type="Pfam" id="PF25063">
    <property type="entry name" value="ARM_TT21_C"/>
    <property type="match status" value="1"/>
</dbReference>
<dbReference type="PANTHER" id="PTHR14699:SF0">
    <property type="entry name" value="TETRATRICOPEPTIDE REPEAT PROTEIN 21 HOMOLOG"/>
    <property type="match status" value="1"/>
</dbReference>
<feature type="domain" description="Tetratricopeptide repeat protein 21A/21B fourth ARM" evidence="13">
    <location>
        <begin position="1905"/>
        <end position="2062"/>
    </location>
</feature>
<sequence>MNLNEWDRKKIYRHATHQPPTQHLYSPYGQPHHHQADASEYAFTAGSPVEDGNIEYERKGGCFVSICRGISIAVLIFVFIFFMAFTIFFSTKYAYEHKPNLTLEDFLNHRAYLIDKRARIPKHVIPKHYRLFIHPVFNETENPFSYTGIVWVTVTSKKPNNKRIELNVKNLKIRLENVTVLKSIRLTNNDFDEDLDWDLSEEDLYSLPRLNRRRKRRQVTQDPAVPVALLPTQERTHGVAEELLDGEEHEGEEKEDETEDEVMDRIGQTSPNFTAIDGGGPNSSSVENATIIDKSKFYHHPVFPADDFVTIKILDIEFDESNEKMIIFLGTEMKKDIYYIVKVNFFGNMTNDKGLYYTHYEDDAPTHRHFAATVLEPNNARRLYPCMDDHNFRSPFELNIARKSNMNTASSMNLEMSEPMETGDIVVDTYNTTDMVRASEIGFVVTDMVPERYRITSRVSLLAFTRTRYDENIKNATSVFSRVLQIYEQYLGVPFPYEVIRYVTIPNIDHTTYEIKEGMVLSSEKRLIKSPDYFPPLDKSISREVANELAKLFIHKLADYKNKETYWLHESIPLYLEALALRNMTTTNSTTLDDFLLEGRLRSMREEMNTKTSALNIFTNHWEEDTHFELVKYKGLSVLRMMNYTLGQRTFDHFIREYFRYRMESESIDVIDILNNGGEGVSRTDSVFHSFLHSWSSLEKYPIINIKRNNATGVFELRQIPLPFEEESAEQLWTVPVTFINDTNQRLFVEKVRWLTDGENLLTVKSDYKAANSSSWIIVNPSGIGYYRVNYEPSHWTKLAHVLNANFHYLPYTTLAIIVDDALNLARLGLLNYSIAFNVVSFLKQNNEHYQPWKLALSNLEFVYHATEDLPSFRHIERFLEYLILDKYQEIQRNNDTTYYNPLIKELIVQWACKLGVTSCIEQHKALFQAIFYNQTVSPFEQREEKLLRILCTTVKYSGLSEWKKVEQQYLETTDINYQRILIKSLGCTREISMIKRYLGLLKHPNFSMYSKEILTSVSENKVALKYTLDFLFNEWIDVRQYLTLYDISILLRSISNMNEFKMYEQIFFRYSYTFQTMDKEILKRMRDIIIKLMVWRNEIAPVIEFEPFDFSTDAATRDAITKLKMEEHDYRGVIIYHARNRYYYTMQRSALEAMAKYTNDVSFRFLNGLALILDGFRLQEGIRELNQLRNETDLGMAVTLCLMYTHKRCHIVDKEELISLDAQLKEERKRLTAHSAYYAALFLHLSGKTEKAKEYADKALRLAPNHSDILSLKGWCELLLGKVNNQTLELFNRALETGGKHLDAYLGQVRFYQLNNDFDAATAVLNQVAVGFPAVIIPLVEKMKTHLANWHWEHTAELANRILAEKPSSLEALTVKIMVLVVKEGNYTAGASALQYLASSVEKIEPGNGELFLQLGQLYSVVCGRDANVLVETFKLVERAVKLKGSNAEYLTELGYQAILQKRYREAVTHFKNATKVNDSSIKTLCGLTLCQMLENGVSDQVKQQLEFLSEVQGRTPNPLLLFMTAKLYADNSTKATELLLAASEAHFKNLKAIPYGPEYLRLFNPDFLLQLVHELLAHSPVKGMSVGTLRSTPGELQQHPVLLQAVNLLESVVKACPGLVEAVYLLAVVQRLGGEIGLASATLNRILQELDPAYSNAHLLLAEVHIEQKQYQRAAQNLEICLSHSFKVRENPMYHLLYGMILKHQQQYEDALKSFFVAMNLCGIGSSVTVTGSTIGVPPSGSTTKGSIEPGSTQHLNIADRLTLYLEVIETQQKLNQHTEALKLLELVSTEFGGTSEEGRLVLAMADFYLQQGNQAKAIELLKKMQPNQPYYVQAKTKMAYIYLNHRKDRLTFSQCFRELVANCPNASSYLMLGDAYMSIQEPDDAIKAYREAIRQSPHDALLASKLGRAYVRTHQYQKAIAYYQEAILHPENYPLKLDLAELYLKLKQYQNAEQTLAEELSGKVSDSDELSALQVRTKQYLLLARIREKAGQLNASLQTLKEARDNQLKVQHRLLLDQTATGLPSEQNKMLARICVLMAEQSQAIRDNEQMIHHYKEALKYTPNDTSVMASLARIYMQLNRMDECQSTCVQIVQLDPNNEVALVMMADLSFRRMDFENAAYHFSQLLLYQPTYWTALARLIEVLRRSGTLVEAASFLQRAEEEATRTDCEAGLSYCKGLCEWYRGNPNSALRLFNYCRRNEEWGQQAIYNMIEICLNPDGDLPCEGSVIDIGADDLEIKDSRAMALRTAERLLNELKPRPGVLDNEALNHRLLENFLLVASRQKHSVEQALQNFTTIASQDEYIGAVYGMAVTHVILKQSQRAKNQLKRVAKNTWTFEEAEYLEKCWLLLADLYNQAGKYELATDLLKRVLQHNKSCTKAYELGGIAFEKEQNYRAAAMYYDSAWRYCGKSKPNIGYKLAFNYMKNKRYADAIDVCQQVLKLHPEYPSIRKDILEKCRNNLKYMICVADRAPQKLSMAAMVTTAVVVPVQATMEPIQMDSTNWARNTILLTMATSVPSPRMAPVLCLASPHSFTSNCG</sequence>
<dbReference type="SUPFAM" id="SSF55486">
    <property type="entry name" value="Metalloproteases ('zincins'), catalytic domain"/>
    <property type="match status" value="1"/>
</dbReference>
<dbReference type="GO" id="GO:0035721">
    <property type="term" value="P:intraciliary retrograde transport"/>
    <property type="evidence" value="ECO:0007669"/>
    <property type="project" value="TreeGrafter"/>
</dbReference>
<evidence type="ECO:0000313" key="15">
    <source>
        <dbReference type="Proteomes" id="UP000075883"/>
    </source>
</evidence>
<dbReference type="InterPro" id="IPR014782">
    <property type="entry name" value="Peptidase_M1_dom"/>
</dbReference>
<feature type="domain" description="Peptidase M1 membrane alanine aminopeptidase" evidence="6">
    <location>
        <begin position="480"/>
        <end position="679"/>
    </location>
</feature>
<name>A0A182LVY1_9DIPT</name>
<dbReference type="EMBL" id="AXCM01000646">
    <property type="status" value="NOT_ANNOTATED_CDS"/>
    <property type="molecule type" value="Genomic_DNA"/>
</dbReference>
<reference evidence="14" key="2">
    <citation type="submission" date="2020-05" db="UniProtKB">
        <authorList>
            <consortium name="EnsemblMetazoa"/>
        </authorList>
    </citation>
    <scope>IDENTIFICATION</scope>
    <source>
        <strain evidence="14">A-37</strain>
    </source>
</reference>
<evidence type="ECO:0000259" key="10">
    <source>
        <dbReference type="Pfam" id="PF25062"/>
    </source>
</evidence>
<feature type="domain" description="ERAP1-like C-terminal" evidence="7">
    <location>
        <begin position="776"/>
        <end position="1044"/>
    </location>
</feature>
<dbReference type="Gene3D" id="1.25.50.20">
    <property type="match status" value="1"/>
</dbReference>
<dbReference type="Pfam" id="PF01433">
    <property type="entry name" value="Peptidase_M1"/>
    <property type="match status" value="1"/>
</dbReference>
<feature type="repeat" description="TPR" evidence="4">
    <location>
        <begin position="1869"/>
        <end position="1902"/>
    </location>
</feature>
<dbReference type="GO" id="GO:0061512">
    <property type="term" value="P:protein localization to cilium"/>
    <property type="evidence" value="ECO:0007669"/>
    <property type="project" value="TreeGrafter"/>
</dbReference>
<dbReference type="GO" id="GO:0008270">
    <property type="term" value="F:zinc ion binding"/>
    <property type="evidence" value="ECO:0007669"/>
    <property type="project" value="InterPro"/>
</dbReference>
<dbReference type="Proteomes" id="UP000075883">
    <property type="component" value="Unassembled WGS sequence"/>
</dbReference>
<dbReference type="Pfam" id="PF13181">
    <property type="entry name" value="TPR_8"/>
    <property type="match status" value="2"/>
</dbReference>
<dbReference type="Pfam" id="PF25068">
    <property type="entry name" value="ARM_TT21_4th"/>
    <property type="match status" value="1"/>
</dbReference>
<dbReference type="SMART" id="SM00028">
    <property type="entry name" value="TPR"/>
    <property type="match status" value="14"/>
</dbReference>
<keyword evidence="5" id="KW-1133">Transmembrane helix</keyword>
<dbReference type="InterPro" id="IPR056834">
    <property type="entry name" value="ARM_TT21_C"/>
</dbReference>
<dbReference type="PROSITE" id="PS50005">
    <property type="entry name" value="TPR"/>
    <property type="match status" value="4"/>
</dbReference>